<gene>
    <name evidence="5" type="ORF">HMPREF3293_00163</name>
</gene>
<comment type="caution">
    <text evidence="5">The sequence shown here is derived from an EMBL/GenBank/DDBJ whole genome shotgun (WGS) entry which is preliminary data.</text>
</comment>
<dbReference type="PROSITE" id="PS51379">
    <property type="entry name" value="4FE4S_FER_2"/>
    <property type="match status" value="1"/>
</dbReference>
<evidence type="ECO:0000256" key="3">
    <source>
        <dbReference type="ARBA" id="ARBA00023014"/>
    </source>
</evidence>
<dbReference type="Proteomes" id="UP000070366">
    <property type="component" value="Unassembled WGS sequence"/>
</dbReference>
<dbReference type="SUPFAM" id="SSF46548">
    <property type="entry name" value="alpha-helical ferredoxin"/>
    <property type="match status" value="1"/>
</dbReference>
<dbReference type="EMBL" id="LSZW01000013">
    <property type="protein sequence ID" value="KXK66986.1"/>
    <property type="molecule type" value="Genomic_DNA"/>
</dbReference>
<organism evidence="5 6">
    <name type="scientific">Christensenella minuta</name>
    <dbReference type="NCBI Taxonomy" id="626937"/>
    <lineage>
        <taxon>Bacteria</taxon>
        <taxon>Bacillati</taxon>
        <taxon>Bacillota</taxon>
        <taxon>Clostridia</taxon>
        <taxon>Christensenellales</taxon>
        <taxon>Christensenellaceae</taxon>
        <taxon>Christensenella</taxon>
    </lineage>
</organism>
<keyword evidence="1" id="KW-0479">Metal-binding</keyword>
<dbReference type="STRING" id="626937.HMPREF3293_00163"/>
<evidence type="ECO:0000313" key="5">
    <source>
        <dbReference type="EMBL" id="KXK66986.1"/>
    </source>
</evidence>
<dbReference type="Gene3D" id="3.20.20.100">
    <property type="entry name" value="NADP-dependent oxidoreductase domain"/>
    <property type="match status" value="1"/>
</dbReference>
<dbReference type="CDD" id="cd19096">
    <property type="entry name" value="AKR_Fe-S_oxidoreductase"/>
    <property type="match status" value="1"/>
</dbReference>
<protein>
    <submittedName>
        <fullName evidence="5">Oxidoreductase, aldo/keto reductase family protein</fullName>
    </submittedName>
</protein>
<dbReference type="InterPro" id="IPR023210">
    <property type="entry name" value="NADP_OxRdtase_dom"/>
</dbReference>
<dbReference type="RefSeq" id="WP_066523713.1">
    <property type="nucleotide sequence ID" value="NZ_CABMOF010000028.1"/>
</dbReference>
<feature type="domain" description="4Fe-4S ferredoxin-type" evidence="4">
    <location>
        <begin position="333"/>
        <end position="361"/>
    </location>
</feature>
<proteinExistence type="predicted"/>
<dbReference type="GO" id="GO:0051536">
    <property type="term" value="F:iron-sulfur cluster binding"/>
    <property type="evidence" value="ECO:0007669"/>
    <property type="project" value="UniProtKB-KW"/>
</dbReference>
<evidence type="ECO:0000313" key="6">
    <source>
        <dbReference type="Proteomes" id="UP000070366"/>
    </source>
</evidence>
<dbReference type="SUPFAM" id="SSF51430">
    <property type="entry name" value="NAD(P)-linked oxidoreductase"/>
    <property type="match status" value="1"/>
</dbReference>
<dbReference type="InterPro" id="IPR053135">
    <property type="entry name" value="AKR2_Oxidoreductase"/>
</dbReference>
<dbReference type="PANTHER" id="PTHR43312">
    <property type="entry name" value="D-THREO-ALDOSE 1-DEHYDROGENASE"/>
    <property type="match status" value="1"/>
</dbReference>
<name>A0A136Q8S8_9FIRM</name>
<reference evidence="6" key="1">
    <citation type="submission" date="2016-02" db="EMBL/GenBank/DDBJ databases">
        <authorList>
            <person name="Mitreva M."/>
            <person name="Pepin K.H."/>
            <person name="Mihindukulasuriya K.A."/>
            <person name="Fulton R."/>
            <person name="Fronick C."/>
            <person name="O'Laughlin M."/>
            <person name="Miner T."/>
            <person name="Herter B."/>
            <person name="Rosa B.A."/>
            <person name="Cordes M."/>
            <person name="Tomlinson C."/>
            <person name="Wollam A."/>
            <person name="Palsikar V.B."/>
            <person name="Mardis E.R."/>
            <person name="Wilson R.K."/>
        </authorList>
    </citation>
    <scope>NUCLEOTIDE SEQUENCE [LARGE SCALE GENOMIC DNA]</scope>
    <source>
        <strain evidence="6">DSM 22607</strain>
    </source>
</reference>
<sequence length="371" mass="42616">MKKLGFGFMRLPLLDPNNAEAIDLDTVSRMVDVFLGRGFTYFDTAYVYHGLKSEYAIREALVKRHPRGSFTLATKLPMRLMRQKDDQVRIFDEELEKCGVDYFDYYLLHNLGTETYEIAEKMDSFRFISRKKQEGMIRSIGFSFHDSAQLLDRILTEHPEVDFVQLQINYLDWDNESIQSRLCYEAAQRHGKKVIVMEPVKGGMLAQVPPKAEQLLLERRPNWSVPSWGIRFAASLENVMMVLSGMSTMAQLLDNTDYMRDFQPLSPEEREMVRQVADIINESIAIPCTACQYCVPGCPENIPIPKYFALYNTEKQAKPSTFSLQSVYYNNYAKIFGRASGCIACGQCEHACPQHIDIINQLKKVAAVFEE</sequence>
<dbReference type="AlphaFoldDB" id="A0A136Q8S8"/>
<dbReference type="InterPro" id="IPR036812">
    <property type="entry name" value="NAD(P)_OxRdtase_dom_sf"/>
</dbReference>
<dbReference type="PROSITE" id="PS00198">
    <property type="entry name" value="4FE4S_FER_1"/>
    <property type="match status" value="2"/>
</dbReference>
<keyword evidence="6" id="KW-1185">Reference proteome</keyword>
<keyword evidence="3" id="KW-0411">Iron-sulfur</keyword>
<dbReference type="InterPro" id="IPR017896">
    <property type="entry name" value="4Fe4S_Fe-S-bd"/>
</dbReference>
<dbReference type="PANTHER" id="PTHR43312:SF2">
    <property type="entry name" value="OXIDOREDUCTASE"/>
    <property type="match status" value="1"/>
</dbReference>
<dbReference type="InterPro" id="IPR017900">
    <property type="entry name" value="4Fe4S_Fe_S_CS"/>
</dbReference>
<dbReference type="GO" id="GO:0046872">
    <property type="term" value="F:metal ion binding"/>
    <property type="evidence" value="ECO:0007669"/>
    <property type="project" value="UniProtKB-KW"/>
</dbReference>
<dbReference type="PATRIC" id="fig|626937.4.peg.167"/>
<evidence type="ECO:0000259" key="4">
    <source>
        <dbReference type="PROSITE" id="PS51379"/>
    </source>
</evidence>
<keyword evidence="2" id="KW-0408">Iron</keyword>
<dbReference type="Gene3D" id="3.30.70.20">
    <property type="match status" value="1"/>
</dbReference>
<dbReference type="Pfam" id="PF13187">
    <property type="entry name" value="Fer4_9"/>
    <property type="match status" value="1"/>
</dbReference>
<dbReference type="Pfam" id="PF00248">
    <property type="entry name" value="Aldo_ket_red"/>
    <property type="match status" value="1"/>
</dbReference>
<accession>A0A136Q8S8</accession>
<evidence type="ECO:0000256" key="2">
    <source>
        <dbReference type="ARBA" id="ARBA00023004"/>
    </source>
</evidence>
<evidence type="ECO:0000256" key="1">
    <source>
        <dbReference type="ARBA" id="ARBA00022723"/>
    </source>
</evidence>